<sequence length="203" mass="22005">MRASALDTLLKNNGYACTHTDLGDGWKALTSQSLLAWQSIYQLHPSSTAANADPTIHTCVVMGSRNGKSMIVLDGVNIIGYTDNFVKDGTLSWSTESSNAPLNGIISFEHKVVGDATNIGSRVMNAKLWKKGDPTPDAITHSGHDFFDDVSKFDGTYNTSCVAFRTPSAAYSTVSELVSLTLYTAMRAQVPKFKSPLTLQHRL</sequence>
<evidence type="ECO:0000313" key="1">
    <source>
        <dbReference type="EMBL" id="KZT40577.1"/>
    </source>
</evidence>
<evidence type="ECO:0000313" key="2">
    <source>
        <dbReference type="Proteomes" id="UP000076798"/>
    </source>
</evidence>
<dbReference type="EMBL" id="KV428031">
    <property type="protein sequence ID" value="KZT40577.1"/>
    <property type="molecule type" value="Genomic_DNA"/>
</dbReference>
<dbReference type="AlphaFoldDB" id="A0A166FEL9"/>
<name>A0A166FEL9_9AGAM</name>
<reference evidence="1 2" key="1">
    <citation type="journal article" date="2016" name="Mol. Biol. Evol.">
        <title>Comparative Genomics of Early-Diverging Mushroom-Forming Fungi Provides Insights into the Origins of Lignocellulose Decay Capabilities.</title>
        <authorList>
            <person name="Nagy L.G."/>
            <person name="Riley R."/>
            <person name="Tritt A."/>
            <person name="Adam C."/>
            <person name="Daum C."/>
            <person name="Floudas D."/>
            <person name="Sun H."/>
            <person name="Yadav J.S."/>
            <person name="Pangilinan J."/>
            <person name="Larsson K.H."/>
            <person name="Matsuura K."/>
            <person name="Barry K."/>
            <person name="Labutti K."/>
            <person name="Kuo R."/>
            <person name="Ohm R.A."/>
            <person name="Bhattacharya S.S."/>
            <person name="Shirouzu T."/>
            <person name="Yoshinaga Y."/>
            <person name="Martin F.M."/>
            <person name="Grigoriev I.V."/>
            <person name="Hibbett D.S."/>
        </authorList>
    </citation>
    <scope>NUCLEOTIDE SEQUENCE [LARGE SCALE GENOMIC DNA]</scope>
    <source>
        <strain evidence="1 2">HHB10207 ss-3</strain>
    </source>
</reference>
<proteinExistence type="predicted"/>
<gene>
    <name evidence="1" type="ORF">SISSUDRAFT_466028</name>
</gene>
<protein>
    <submittedName>
        <fullName evidence="1">Uncharacterized protein</fullName>
    </submittedName>
</protein>
<accession>A0A166FEL9</accession>
<keyword evidence="2" id="KW-1185">Reference proteome</keyword>
<organism evidence="1 2">
    <name type="scientific">Sistotremastrum suecicum HHB10207 ss-3</name>
    <dbReference type="NCBI Taxonomy" id="1314776"/>
    <lineage>
        <taxon>Eukaryota</taxon>
        <taxon>Fungi</taxon>
        <taxon>Dikarya</taxon>
        <taxon>Basidiomycota</taxon>
        <taxon>Agaricomycotina</taxon>
        <taxon>Agaricomycetes</taxon>
        <taxon>Sistotremastrales</taxon>
        <taxon>Sistotremastraceae</taxon>
        <taxon>Sistotremastrum</taxon>
    </lineage>
</organism>
<dbReference type="Proteomes" id="UP000076798">
    <property type="component" value="Unassembled WGS sequence"/>
</dbReference>